<dbReference type="GeneTree" id="ENSGT00940000161239"/>
<organism evidence="2 3">
    <name type="scientific">Canis lupus dingo</name>
    <name type="common">dingo</name>
    <dbReference type="NCBI Taxonomy" id="286419"/>
    <lineage>
        <taxon>Eukaryota</taxon>
        <taxon>Metazoa</taxon>
        <taxon>Chordata</taxon>
        <taxon>Craniata</taxon>
        <taxon>Vertebrata</taxon>
        <taxon>Euteleostomi</taxon>
        <taxon>Mammalia</taxon>
        <taxon>Eutheria</taxon>
        <taxon>Laurasiatheria</taxon>
        <taxon>Carnivora</taxon>
        <taxon>Caniformia</taxon>
        <taxon>Canidae</taxon>
        <taxon>Canis</taxon>
    </lineage>
</organism>
<evidence type="ECO:0000313" key="2">
    <source>
        <dbReference type="Ensembl" id="ENSCAFP00020016598.1"/>
    </source>
</evidence>
<proteinExistence type="predicted"/>
<keyword evidence="1" id="KW-0812">Transmembrane</keyword>
<dbReference type="Ensembl" id="ENSCAFT00020019257.1">
    <property type="protein sequence ID" value="ENSCAFP00020016598.1"/>
    <property type="gene ID" value="ENSCAFG00020013304.1"/>
</dbReference>
<accession>A0A8C0R079</accession>
<evidence type="ECO:0000256" key="1">
    <source>
        <dbReference type="SAM" id="Phobius"/>
    </source>
</evidence>
<dbReference type="Proteomes" id="UP000694391">
    <property type="component" value="Unplaced"/>
</dbReference>
<keyword evidence="3" id="KW-1185">Reference proteome</keyword>
<feature type="transmembrane region" description="Helical" evidence="1">
    <location>
        <begin position="12"/>
        <end position="32"/>
    </location>
</feature>
<name>A0A8C0R079_CANLU</name>
<keyword evidence="1" id="KW-0472">Membrane</keyword>
<evidence type="ECO:0000313" key="3">
    <source>
        <dbReference type="Proteomes" id="UP000694391"/>
    </source>
</evidence>
<dbReference type="AlphaFoldDB" id="A0A8C0R079"/>
<reference evidence="2" key="2">
    <citation type="submission" date="2025-09" db="UniProtKB">
        <authorList>
            <consortium name="Ensembl"/>
        </authorList>
    </citation>
    <scope>IDENTIFICATION</scope>
</reference>
<sequence length="155" mass="17705">VAFQDILDQVGGLGRFQILLMVFLCISNLIVYPHVLLENFTAAISGHCCWVHILDNDTVTANSTRIHSQDALLRISIPLDSNLRPEKCSRFIRPQWQLLLLNGTFPNISEPDTEPCVDSWVYNESSFSFTIMIGVRGPVYIFHLYDRSVQSQHKR</sequence>
<protein>
    <submittedName>
        <fullName evidence="2">Uncharacterized protein</fullName>
    </submittedName>
</protein>
<reference evidence="2" key="1">
    <citation type="submission" date="2025-08" db="UniProtKB">
        <authorList>
            <consortium name="Ensembl"/>
        </authorList>
    </citation>
    <scope>IDENTIFICATION</scope>
</reference>
<keyword evidence="1" id="KW-1133">Transmembrane helix</keyword>